<evidence type="ECO:0000313" key="3">
    <source>
        <dbReference type="Proteomes" id="UP001238163"/>
    </source>
</evidence>
<dbReference type="RefSeq" id="WP_307260378.1">
    <property type="nucleotide sequence ID" value="NZ_JAUSVL010000001.1"/>
</dbReference>
<dbReference type="AlphaFoldDB" id="A0AAE3VEP7"/>
<proteinExistence type="predicted"/>
<keyword evidence="1" id="KW-0472">Membrane</keyword>
<organism evidence="2 3">
    <name type="scientific">Oligosphaera ethanolica</name>
    <dbReference type="NCBI Taxonomy" id="760260"/>
    <lineage>
        <taxon>Bacteria</taxon>
        <taxon>Pseudomonadati</taxon>
        <taxon>Lentisphaerota</taxon>
        <taxon>Oligosphaeria</taxon>
        <taxon>Oligosphaerales</taxon>
        <taxon>Oligosphaeraceae</taxon>
        <taxon>Oligosphaera</taxon>
    </lineage>
</organism>
<comment type="caution">
    <text evidence="2">The sequence shown here is derived from an EMBL/GenBank/DDBJ whole genome shotgun (WGS) entry which is preliminary data.</text>
</comment>
<keyword evidence="1" id="KW-1133">Transmembrane helix</keyword>
<dbReference type="Proteomes" id="UP001238163">
    <property type="component" value="Unassembled WGS sequence"/>
</dbReference>
<feature type="transmembrane region" description="Helical" evidence="1">
    <location>
        <begin position="216"/>
        <end position="237"/>
    </location>
</feature>
<sequence length="583" mass="64606">MNADDRQPQWQRPYWLFCAAATALFLLGALLRSNQIMGQDEISHYYKLVGLLYHQGYVDPAGLITFSPHLYPLSAWALCEALGRFTPFVLRLCGILYWLGTIGLLAWLCRPRHNLAGDTQSISPLWRALPIVLIACMPMAMQAAVIIEIDQTALPFFTLLLCCAVRSYADRPGWRRAALTALVLAAALWCRLSTPLLLLPLFMAYALLLRWRWQRVAGLALALVAGWAIFHLSWLLYGRLSGVNAAGVFDYLRRSFGETTVGARAASRGQHSVLTALYLSFWGLNPYVLLALAWALWQLLRELWRNRRLRTDDLFLLAGLWLLAGYVVVGGALFGFPKYHCPALPLLALGLIMTGGKAWQRGEASVAARQWPTLAACALATCVLALAAMGDPLHVLRSDLRIAQAVAEPLRPMLFELALRLAATYGGAALILAWAWRWQRAALLPALIATALGINTAMVIRQATAPYATGYIYGDCGETLMVADMIKDNGWSAHDVIVPIEVSQGLPWAPELYVAPQNWAESTAMAQRISTEQPEMIAVSPLINPVTQLRVLAEDPALQMALGDYCQSRIGGRYWLWLRRCPK</sequence>
<accession>A0AAE3VEP7</accession>
<name>A0AAE3VEP7_9BACT</name>
<feature type="transmembrane region" description="Helical" evidence="1">
    <location>
        <begin position="128"/>
        <end position="146"/>
    </location>
</feature>
<reference evidence="2" key="1">
    <citation type="submission" date="2023-07" db="EMBL/GenBank/DDBJ databases">
        <title>Genomic Encyclopedia of Type Strains, Phase IV (KMG-IV): sequencing the most valuable type-strain genomes for metagenomic binning, comparative biology and taxonomic classification.</title>
        <authorList>
            <person name="Goeker M."/>
        </authorList>
    </citation>
    <scope>NUCLEOTIDE SEQUENCE</scope>
    <source>
        <strain evidence="2">DSM 24202</strain>
    </source>
</reference>
<evidence type="ECO:0008006" key="4">
    <source>
        <dbReference type="Google" id="ProtNLM"/>
    </source>
</evidence>
<keyword evidence="1" id="KW-0812">Transmembrane</keyword>
<feature type="transmembrane region" description="Helical" evidence="1">
    <location>
        <begin position="417"/>
        <end position="435"/>
    </location>
</feature>
<protein>
    <recommendedName>
        <fullName evidence="4">Glycosyltransferase RgtA/B/C/D-like domain-containing protein</fullName>
    </recommendedName>
</protein>
<feature type="transmembrane region" description="Helical" evidence="1">
    <location>
        <begin position="442"/>
        <end position="460"/>
    </location>
</feature>
<keyword evidence="3" id="KW-1185">Reference proteome</keyword>
<feature type="transmembrane region" description="Helical" evidence="1">
    <location>
        <begin position="14"/>
        <end position="31"/>
    </location>
</feature>
<evidence type="ECO:0000313" key="2">
    <source>
        <dbReference type="EMBL" id="MDQ0289036.1"/>
    </source>
</evidence>
<dbReference type="EMBL" id="JAUSVL010000001">
    <property type="protein sequence ID" value="MDQ0289036.1"/>
    <property type="molecule type" value="Genomic_DNA"/>
</dbReference>
<feature type="transmembrane region" description="Helical" evidence="1">
    <location>
        <begin position="371"/>
        <end position="390"/>
    </location>
</feature>
<feature type="transmembrane region" description="Helical" evidence="1">
    <location>
        <begin position="181"/>
        <end position="209"/>
    </location>
</feature>
<evidence type="ECO:0000256" key="1">
    <source>
        <dbReference type="SAM" id="Phobius"/>
    </source>
</evidence>
<feature type="transmembrane region" description="Helical" evidence="1">
    <location>
        <begin position="88"/>
        <end position="108"/>
    </location>
</feature>
<feature type="transmembrane region" description="Helical" evidence="1">
    <location>
        <begin position="314"/>
        <end position="336"/>
    </location>
</feature>
<feature type="transmembrane region" description="Helical" evidence="1">
    <location>
        <begin position="276"/>
        <end position="294"/>
    </location>
</feature>
<gene>
    <name evidence="2" type="ORF">J3R75_001143</name>
</gene>